<reference evidence="1 2" key="1">
    <citation type="submission" date="2018-01" db="EMBL/GenBank/DDBJ databases">
        <title>The draft genome sequence of Halioglobus lutimaris HF004.</title>
        <authorList>
            <person name="Du Z.-J."/>
            <person name="Shi M.-J."/>
        </authorList>
    </citation>
    <scope>NUCLEOTIDE SEQUENCE [LARGE SCALE GENOMIC DNA]</scope>
    <source>
        <strain evidence="1 2">HF004</strain>
    </source>
</reference>
<evidence type="ECO:0000313" key="1">
    <source>
        <dbReference type="EMBL" id="PLW68042.1"/>
    </source>
</evidence>
<proteinExistence type="predicted"/>
<dbReference type="EMBL" id="PKUS01000019">
    <property type="protein sequence ID" value="PLW68042.1"/>
    <property type="molecule type" value="Genomic_DNA"/>
</dbReference>
<name>A0A2N5X0N0_9GAMM</name>
<evidence type="ECO:0000313" key="2">
    <source>
        <dbReference type="Proteomes" id="UP000235005"/>
    </source>
</evidence>
<dbReference type="OrthoDB" id="5588054at2"/>
<accession>A0A2N5X0N0</accession>
<dbReference type="AlphaFoldDB" id="A0A2N5X0N0"/>
<keyword evidence="2" id="KW-1185">Reference proteome</keyword>
<organism evidence="1 2">
    <name type="scientific">Pseudohalioglobus lutimaris</name>
    <dbReference type="NCBI Taxonomy" id="1737061"/>
    <lineage>
        <taxon>Bacteria</taxon>
        <taxon>Pseudomonadati</taxon>
        <taxon>Pseudomonadota</taxon>
        <taxon>Gammaproteobacteria</taxon>
        <taxon>Cellvibrionales</taxon>
        <taxon>Halieaceae</taxon>
        <taxon>Pseudohalioglobus</taxon>
    </lineage>
</organism>
<evidence type="ECO:0008006" key="3">
    <source>
        <dbReference type="Google" id="ProtNLM"/>
    </source>
</evidence>
<gene>
    <name evidence="1" type="ORF">C0039_13835</name>
</gene>
<protein>
    <recommendedName>
        <fullName evidence="3">Anti-sigma factor</fullName>
    </recommendedName>
</protein>
<sequence length="232" mass="25258">MNEQDYQLLSSYADGELDERSAQRLEKRLAEEPELRETLNQLKALNHRLQQSFSDADTVPERVKAMVQPMTGNVVPFTQRRSRPAWHYAVAASLIAAAGLLLAPQWQDPTAGAPTLAAILESTPSSASDWTHAADGRQIRPVLSFRSVDGDWCREYLVAMEDTGERGVACRQGGQWQVQVTASAQIPGGASEFRPAGAGDTDLVADFLADQADDIALSAAEEKAVIAADWQH</sequence>
<comment type="caution">
    <text evidence="1">The sequence shown here is derived from an EMBL/GenBank/DDBJ whole genome shotgun (WGS) entry which is preliminary data.</text>
</comment>
<dbReference type="Proteomes" id="UP000235005">
    <property type="component" value="Unassembled WGS sequence"/>
</dbReference>
<dbReference type="RefSeq" id="WP_101518393.1">
    <property type="nucleotide sequence ID" value="NZ_PKUS01000019.1"/>
</dbReference>